<reference evidence="7 8" key="1">
    <citation type="submission" date="2020-11" db="EMBL/GenBank/DDBJ databases">
        <title>Carbohydrate-dependent, anaerobic sulfur respiration: A novel catabolism in halophilic archaea.</title>
        <authorList>
            <person name="Sorokin D.Y."/>
            <person name="Messina E."/>
            <person name="Smedile F."/>
            <person name="La Cono V."/>
            <person name="Hallsworth J.E."/>
            <person name="Yakimov M.M."/>
        </authorList>
    </citation>
    <scope>NUCLEOTIDE SEQUENCE [LARGE SCALE GENOMIC DNA]</scope>
    <source>
        <strain evidence="7 8">HSR-Est</strain>
    </source>
</reference>
<dbReference type="EC" id="5.4.4.2" evidence="3"/>
<sequence>MKLLRGDEAVGTASELTVAARSLELDALDHDALVASIEGPSVVWRGQDSAIATTGATATITAAGPDRFGTVRETATALFERLRSQSTPRAARPRLFGGFAFHDGAEHRRSSVWDGFPDAWFVLPAAQVVREGDRTWLTVTATGPDAGRTAGERLDTWRERLADLPAHAGTDPPGIVDESRTPSRTEWREQIEDAVADIETGDLRKVVLAQSLSADLSVELSIPDALARLDDRYPDCYRFAIAPGEHRERTFLGATPETLVSLSGRTVETEALAGSTGRGETPDEDDWLAEELLGSEKDNHEHDLVVEAIREQLDSVAESVRTGGRTVRQLATVQHLRTPVSAELDDDSHVLDLVEALHPTPAVGGLPPDAALETIKATEAFDRGWYAAPVGWFDAAGDGTFAVAIRSALARGRTASLFAGAGIVPDSDPDREWDEVQLKYRPMLDTLA</sequence>
<dbReference type="SUPFAM" id="SSF56322">
    <property type="entry name" value="ADC synthase"/>
    <property type="match status" value="1"/>
</dbReference>
<gene>
    <name evidence="7" type="primary">menF</name>
    <name evidence="7" type="ORF">HSEST_0294</name>
</gene>
<keyword evidence="4" id="KW-0413">Isomerase</keyword>
<dbReference type="PANTHER" id="PTHR42839">
    <property type="entry name" value="ISOCHORISMATE SYNTHASE ENTC"/>
    <property type="match status" value="1"/>
</dbReference>
<comment type="catalytic activity">
    <reaction evidence="1">
        <text>chorismate = isochorismate</text>
        <dbReference type="Rhea" id="RHEA:18985"/>
        <dbReference type="ChEBI" id="CHEBI:29748"/>
        <dbReference type="ChEBI" id="CHEBI:29780"/>
        <dbReference type="EC" id="5.4.4.2"/>
    </reaction>
</comment>
<dbReference type="PANTHER" id="PTHR42839:SF2">
    <property type="entry name" value="ISOCHORISMATE SYNTHASE ENTC"/>
    <property type="match status" value="1"/>
</dbReference>
<dbReference type="GeneID" id="68856933"/>
<feature type="domain" description="Chorismate-utilising enzyme C-terminal" evidence="6">
    <location>
        <begin position="184"/>
        <end position="439"/>
    </location>
</feature>
<organism evidence="7 8">
    <name type="scientific">Halapricum desulfuricans</name>
    <dbReference type="NCBI Taxonomy" id="2841257"/>
    <lineage>
        <taxon>Archaea</taxon>
        <taxon>Methanobacteriati</taxon>
        <taxon>Methanobacteriota</taxon>
        <taxon>Stenosarchaea group</taxon>
        <taxon>Halobacteria</taxon>
        <taxon>Halobacteriales</taxon>
        <taxon>Haloarculaceae</taxon>
        <taxon>Halapricum</taxon>
    </lineage>
</organism>
<dbReference type="EMBL" id="CP064791">
    <property type="protein sequence ID" value="QSG13844.1"/>
    <property type="molecule type" value="Genomic_DNA"/>
</dbReference>
<dbReference type="GO" id="GO:0000162">
    <property type="term" value="P:L-tryptophan biosynthetic process"/>
    <property type="evidence" value="ECO:0007669"/>
    <property type="project" value="UniProtKB-UniPathway"/>
</dbReference>
<keyword evidence="8" id="KW-1185">Reference proteome</keyword>
<dbReference type="Pfam" id="PF00425">
    <property type="entry name" value="Chorismate_bind"/>
    <property type="match status" value="1"/>
</dbReference>
<dbReference type="Proteomes" id="UP000663292">
    <property type="component" value="Chromosome"/>
</dbReference>
<evidence type="ECO:0000256" key="5">
    <source>
        <dbReference type="ARBA" id="ARBA00041564"/>
    </source>
</evidence>
<evidence type="ECO:0000256" key="1">
    <source>
        <dbReference type="ARBA" id="ARBA00000799"/>
    </source>
</evidence>
<dbReference type="AlphaFoldDB" id="A0A897NN32"/>
<dbReference type="InterPro" id="IPR005801">
    <property type="entry name" value="ADC_synthase"/>
</dbReference>
<accession>A0A897NN32</accession>
<dbReference type="RefSeq" id="WP_229121794.1">
    <property type="nucleotide sequence ID" value="NZ_CP064791.1"/>
</dbReference>
<dbReference type="NCBIfam" id="TIGR00543">
    <property type="entry name" value="isochor_syn"/>
    <property type="match status" value="1"/>
</dbReference>
<dbReference type="Gene3D" id="3.60.120.10">
    <property type="entry name" value="Anthranilate synthase"/>
    <property type="match status" value="1"/>
</dbReference>
<comment type="similarity">
    <text evidence="2">Belongs to the isochorismate synthase family.</text>
</comment>
<evidence type="ECO:0000256" key="2">
    <source>
        <dbReference type="ARBA" id="ARBA00005297"/>
    </source>
</evidence>
<protein>
    <recommendedName>
        <fullName evidence="3">isochorismate synthase</fullName>
        <ecNumber evidence="3">5.4.4.2</ecNumber>
    </recommendedName>
    <alternativeName>
        <fullName evidence="5">Isochorismate mutase</fullName>
    </alternativeName>
</protein>
<evidence type="ECO:0000313" key="8">
    <source>
        <dbReference type="Proteomes" id="UP000663292"/>
    </source>
</evidence>
<dbReference type="InterPro" id="IPR004561">
    <property type="entry name" value="IsoChor_synthase"/>
</dbReference>
<dbReference type="UniPathway" id="UPA00035">
    <property type="reaction ID" value="UER00040"/>
</dbReference>
<name>A0A897NN32_9EURY</name>
<evidence type="ECO:0000259" key="6">
    <source>
        <dbReference type="Pfam" id="PF00425"/>
    </source>
</evidence>
<evidence type="ECO:0000256" key="4">
    <source>
        <dbReference type="ARBA" id="ARBA00023235"/>
    </source>
</evidence>
<proteinExistence type="inferred from homology"/>
<evidence type="ECO:0000256" key="3">
    <source>
        <dbReference type="ARBA" id="ARBA00012824"/>
    </source>
</evidence>
<evidence type="ECO:0000313" key="7">
    <source>
        <dbReference type="EMBL" id="QSG13844.1"/>
    </source>
</evidence>
<dbReference type="InterPro" id="IPR015890">
    <property type="entry name" value="Chorismate_C"/>
</dbReference>
<dbReference type="GO" id="GO:0008909">
    <property type="term" value="F:isochorismate synthase activity"/>
    <property type="evidence" value="ECO:0007669"/>
    <property type="project" value="UniProtKB-EC"/>
</dbReference>